<gene>
    <name evidence="1" type="ORF">DXU93_07095</name>
</gene>
<sequence length="116" mass="13486">MTILSCKKETYGLNTEFELDFNETAIVNVGEEKWTVKYTELTEESRCPPEAYCIWAGQVAVRIEINDHIQAVIGHHTEIPPSFEFKQSQIRLRGVEYNKDRNFGKEKHSNIRLIVD</sequence>
<proteinExistence type="predicted"/>
<dbReference type="Proteomes" id="UP000257127">
    <property type="component" value="Unassembled WGS sequence"/>
</dbReference>
<evidence type="ECO:0000313" key="1">
    <source>
        <dbReference type="EMBL" id="RFC54744.1"/>
    </source>
</evidence>
<organism evidence="1 2">
    <name type="scientific">Brumimicrobium aurantiacum</name>
    <dbReference type="NCBI Taxonomy" id="1737063"/>
    <lineage>
        <taxon>Bacteria</taxon>
        <taxon>Pseudomonadati</taxon>
        <taxon>Bacteroidota</taxon>
        <taxon>Flavobacteriia</taxon>
        <taxon>Flavobacteriales</taxon>
        <taxon>Crocinitomicaceae</taxon>
        <taxon>Brumimicrobium</taxon>
    </lineage>
</organism>
<protein>
    <submittedName>
        <fullName evidence="1">Uncharacterized protein</fullName>
    </submittedName>
</protein>
<dbReference type="AlphaFoldDB" id="A0A3E1EYW1"/>
<dbReference type="EMBL" id="QURB01000003">
    <property type="protein sequence ID" value="RFC54744.1"/>
    <property type="molecule type" value="Genomic_DNA"/>
</dbReference>
<keyword evidence="2" id="KW-1185">Reference proteome</keyword>
<comment type="caution">
    <text evidence="1">The sequence shown here is derived from an EMBL/GenBank/DDBJ whole genome shotgun (WGS) entry which is preliminary data.</text>
</comment>
<accession>A0A3E1EYW1</accession>
<name>A0A3E1EYW1_9FLAO</name>
<reference evidence="1 2" key="1">
    <citation type="submission" date="2018-08" db="EMBL/GenBank/DDBJ databases">
        <title>The draft genome squence of Brumimicrobium sp. N62.</title>
        <authorList>
            <person name="Du Z.-J."/>
            <person name="Luo H.-R."/>
        </authorList>
    </citation>
    <scope>NUCLEOTIDE SEQUENCE [LARGE SCALE GENOMIC DNA]</scope>
    <source>
        <strain evidence="1 2">N62</strain>
    </source>
</reference>
<evidence type="ECO:0000313" key="2">
    <source>
        <dbReference type="Proteomes" id="UP000257127"/>
    </source>
</evidence>